<evidence type="ECO:0000313" key="1">
    <source>
        <dbReference type="EMBL" id="MTH79955.1"/>
    </source>
</evidence>
<gene>
    <name evidence="1" type="ORF">GL286_19795</name>
</gene>
<accession>A0A6L6JFC3</accession>
<dbReference type="SUPFAM" id="SSF46785">
    <property type="entry name" value="Winged helix' DNA-binding domain"/>
    <property type="match status" value="1"/>
</dbReference>
<dbReference type="OrthoDB" id="7657434at2"/>
<dbReference type="EMBL" id="WMIE01000023">
    <property type="protein sequence ID" value="MTH79955.1"/>
    <property type="molecule type" value="Genomic_DNA"/>
</dbReference>
<keyword evidence="2" id="KW-1185">Reference proteome</keyword>
<dbReference type="InterPro" id="IPR036390">
    <property type="entry name" value="WH_DNA-bd_sf"/>
</dbReference>
<comment type="caution">
    <text evidence="1">The sequence shown here is derived from an EMBL/GenBank/DDBJ whole genome shotgun (WGS) entry which is preliminary data.</text>
</comment>
<dbReference type="Proteomes" id="UP000478183">
    <property type="component" value="Unassembled WGS sequence"/>
</dbReference>
<sequence length="224" mass="25187">MQTIRAVGREAASKKYDLLSAMMAHALAGDQHRQRLVLRLMALMTARYNWQRDELTVGQREIARLWCVDARTVKRDMARLRDLGWVEVKRQGARGRVSVLGLNLERIMLDTRKEWVNIGEDFVSRVGGATVEPISQVIPFPRSVASVPKGTWGEACRRLADEDQGLCDSWFGALVDGGIVDGCLTLIAPSRFHANYVRTHLLDRLIIAVRRSDASVGHVRIEIT</sequence>
<evidence type="ECO:0008006" key="3">
    <source>
        <dbReference type="Google" id="ProtNLM"/>
    </source>
</evidence>
<name>A0A6L6JFC3_9RHOB</name>
<dbReference type="AlphaFoldDB" id="A0A6L6JFC3"/>
<organism evidence="1 2">
    <name type="scientific">Paracoccus aestuariivivens</name>
    <dbReference type="NCBI Taxonomy" id="1820333"/>
    <lineage>
        <taxon>Bacteria</taxon>
        <taxon>Pseudomonadati</taxon>
        <taxon>Pseudomonadota</taxon>
        <taxon>Alphaproteobacteria</taxon>
        <taxon>Rhodobacterales</taxon>
        <taxon>Paracoccaceae</taxon>
        <taxon>Paracoccus</taxon>
    </lineage>
</organism>
<protein>
    <recommendedName>
        <fullName evidence="3">DnaA N-terminal domain-containing protein</fullName>
    </recommendedName>
</protein>
<reference evidence="1 2" key="1">
    <citation type="submission" date="2019-11" db="EMBL/GenBank/DDBJ databases">
        <authorList>
            <person name="Dong K."/>
        </authorList>
    </citation>
    <scope>NUCLEOTIDE SEQUENCE [LARGE SCALE GENOMIC DNA]</scope>
    <source>
        <strain evidence="1 2">NBRC 111993</strain>
    </source>
</reference>
<proteinExistence type="predicted"/>
<evidence type="ECO:0000313" key="2">
    <source>
        <dbReference type="Proteomes" id="UP000478183"/>
    </source>
</evidence>
<dbReference type="RefSeq" id="WP_155097306.1">
    <property type="nucleotide sequence ID" value="NZ_WMIE01000023.1"/>
</dbReference>